<dbReference type="PANTHER" id="PTHR31385:SF1">
    <property type="entry name" value="PUTATIVE (DUF220)-RELATED"/>
    <property type="match status" value="1"/>
</dbReference>
<accession>A0ABP1GAU6</accession>
<reference evidence="2 3" key="1">
    <citation type="submission" date="2024-06" db="EMBL/GenBank/DDBJ databases">
        <authorList>
            <person name="Kraege A."/>
            <person name="Thomma B."/>
        </authorList>
    </citation>
    <scope>NUCLEOTIDE SEQUENCE [LARGE SCALE GENOMIC DNA]</scope>
</reference>
<organism evidence="2 3">
    <name type="scientific">Coccomyxa viridis</name>
    <dbReference type="NCBI Taxonomy" id="1274662"/>
    <lineage>
        <taxon>Eukaryota</taxon>
        <taxon>Viridiplantae</taxon>
        <taxon>Chlorophyta</taxon>
        <taxon>core chlorophytes</taxon>
        <taxon>Trebouxiophyceae</taxon>
        <taxon>Trebouxiophyceae incertae sedis</taxon>
        <taxon>Coccomyxaceae</taxon>
        <taxon>Coccomyxa</taxon>
    </lineage>
</organism>
<dbReference type="SUPFAM" id="SSF55961">
    <property type="entry name" value="Bet v1-like"/>
    <property type="match status" value="1"/>
</dbReference>
<evidence type="ECO:0000256" key="1">
    <source>
        <dbReference type="SAM" id="MobiDB-lite"/>
    </source>
</evidence>
<feature type="region of interest" description="Disordered" evidence="1">
    <location>
        <begin position="195"/>
        <end position="245"/>
    </location>
</feature>
<keyword evidence="3" id="KW-1185">Reference proteome</keyword>
<sequence length="311" mass="34291">MSEDDPGSPACSVSGDCGWGSYKRQEGPGWSVSLRQSRKGFKCQAIIDAELPVSPRAAYDLLTDPEVKQWRQVKECTFRKVWEDDGNVQRVEVEQSATAFFKTIYTRMHVVQDRSAGTMHFSLARPGMLKHFEGQWTVSAVEGDSQAAHVHLEQTMQPGFAPPPPFKRFFRKAMLSKAAQMLVQLQEEAERSILSEEAPAEKPTRPGHQVSFDITAHAGPPAACPAPEPRQEGSQPVPPTPEASACMHSHAMTAFPPTDALFASWKQIVEPARPSAAQHSNIGKRVAAPMQQHATHRRLTSHPICCDSDCD</sequence>
<name>A0ABP1GAU6_9CHLO</name>
<dbReference type="PANTHER" id="PTHR31385">
    <property type="entry name" value="PUTATIVE (DUF220)-RELATED"/>
    <property type="match status" value="1"/>
</dbReference>
<feature type="region of interest" description="Disordered" evidence="1">
    <location>
        <begin position="1"/>
        <end position="29"/>
    </location>
</feature>
<evidence type="ECO:0000313" key="3">
    <source>
        <dbReference type="Proteomes" id="UP001497392"/>
    </source>
</evidence>
<dbReference type="Gene3D" id="3.30.530.20">
    <property type="match status" value="1"/>
</dbReference>
<feature type="compositionally biased region" description="Basic and acidic residues" evidence="1">
    <location>
        <begin position="195"/>
        <end position="204"/>
    </location>
</feature>
<dbReference type="CDD" id="cd07812">
    <property type="entry name" value="SRPBCC"/>
    <property type="match status" value="1"/>
</dbReference>
<gene>
    <name evidence="2" type="primary">g12646</name>
    <name evidence="2" type="ORF">VP750_LOCUS11246</name>
</gene>
<dbReference type="Proteomes" id="UP001497392">
    <property type="component" value="Unassembled WGS sequence"/>
</dbReference>
<evidence type="ECO:0000313" key="2">
    <source>
        <dbReference type="EMBL" id="CAL5229340.1"/>
    </source>
</evidence>
<dbReference type="EMBL" id="CAXHTA020000020">
    <property type="protein sequence ID" value="CAL5229340.1"/>
    <property type="molecule type" value="Genomic_DNA"/>
</dbReference>
<dbReference type="InterPro" id="IPR023393">
    <property type="entry name" value="START-like_dom_sf"/>
</dbReference>
<protein>
    <submittedName>
        <fullName evidence="2">G12646 protein</fullName>
    </submittedName>
</protein>
<proteinExistence type="predicted"/>
<comment type="caution">
    <text evidence="2">The sequence shown here is derived from an EMBL/GenBank/DDBJ whole genome shotgun (WGS) entry which is preliminary data.</text>
</comment>